<protein>
    <recommendedName>
        <fullName evidence="5">Fibronectin type-III domain-containing protein</fullName>
    </recommendedName>
</protein>
<dbReference type="RefSeq" id="XP_062879168.1">
    <property type="nucleotide sequence ID" value="XM_063023098.1"/>
</dbReference>
<keyword evidence="1" id="KW-0175">Coiled coil</keyword>
<name>A0AAX4HE24_9ASCO</name>
<keyword evidence="2" id="KW-0732">Signal</keyword>
<organism evidence="3 4">
    <name type="scientific">Australozyma saopauloensis</name>
    <dbReference type="NCBI Taxonomy" id="291208"/>
    <lineage>
        <taxon>Eukaryota</taxon>
        <taxon>Fungi</taxon>
        <taxon>Dikarya</taxon>
        <taxon>Ascomycota</taxon>
        <taxon>Saccharomycotina</taxon>
        <taxon>Pichiomycetes</taxon>
        <taxon>Metschnikowiaceae</taxon>
        <taxon>Australozyma</taxon>
    </lineage>
</organism>
<gene>
    <name evidence="3" type="ORF">PUMCH_004150</name>
</gene>
<dbReference type="InterPro" id="IPR003961">
    <property type="entry name" value="FN3_dom"/>
</dbReference>
<dbReference type="SUPFAM" id="SSF49265">
    <property type="entry name" value="Fibronectin type III"/>
    <property type="match status" value="1"/>
</dbReference>
<dbReference type="GeneID" id="88175211"/>
<accession>A0AAX4HE24</accession>
<proteinExistence type="predicted"/>
<feature type="chain" id="PRO_5043858925" description="Fibronectin type-III domain-containing protein" evidence="2">
    <location>
        <begin position="16"/>
        <end position="837"/>
    </location>
</feature>
<sequence length="837" mass="94647">MIEVLLTAIPSLCWMLFRCYQLFKTPTSKLGSSLNLDIPHTPVPCVDYLSDSSVVLHWDIETLPDENIFYVILVNGKDAGTLAQHAVKLTSLDPDSVYRIQIVAINVISNFRSQSDAIYIRTLPDRDHRADAACLSREHIVLDDPKKSGRGLNLDITTAEAETLASKESLQNTLYALQVELGRITREHAALSTSQQKEEGTVRDEILRYKLELQEGAEARAKKELDLKQLEQKKDLLTFQKLKILKQLKSHTSQKNLSLNKLEELRLKIAKLTEKRHHVKNTANSERDKTQNNVQSLNEDIDNLKAEIQKIEESIKVANSEKKELNSTISLLKPLIEQFTTSKSLNDSRSSQDLTSPRSEPIFNLDGGLTDLGNEIIEKVYLLLPEWTQNTNLELETLHGLESSWRNTFRLSLRKYLSVYHGVESLKAAADPTYVPKRKSEYQASVEFGGQNYALPKPQNLPGDSDSSPDYNDVLADNWYDLTRSVDYESPNISTQVSVLNMHQMNDVSTGPSNSFLAQQEYPEFQPYQKDPMENRSQEAWNAYPQMPSISLPLQQPDMYPTPIAEAPLVSGPQVFGPDYSDLQSMVTGRQILANTLSPTSLKQSLLHNSQNSQARIPSDYSDHHQNYLNTDSRSAFATLLMQPTMFPYGEQVSLSSPPSEQSLLYPSNQSAHLQSTLWNNNSQSSFVDSRRPFNGLTLPKANQLSPTVSQQSNIGSERVFMSPENIYGDTRTFNDAQSINEQVHYDPQLYNDNLLFNNGGLLNNFSLPQQNSIWLDNPMAPTYSHNRTVSSGSQLWRNDGLRADKTRTSEFSPFQQDLSTEQFQERNDSSFDIRLI</sequence>
<feature type="signal peptide" evidence="2">
    <location>
        <begin position="1"/>
        <end position="15"/>
    </location>
</feature>
<evidence type="ECO:0000313" key="4">
    <source>
        <dbReference type="Proteomes" id="UP001338582"/>
    </source>
</evidence>
<keyword evidence="4" id="KW-1185">Reference proteome</keyword>
<feature type="coiled-coil region" evidence="1">
    <location>
        <begin position="213"/>
        <end position="328"/>
    </location>
</feature>
<dbReference type="KEGG" id="asau:88175211"/>
<dbReference type="Proteomes" id="UP001338582">
    <property type="component" value="Chromosome 5"/>
</dbReference>
<reference evidence="3 4" key="1">
    <citation type="submission" date="2023-10" db="EMBL/GenBank/DDBJ databases">
        <title>Draft Genome Sequence of Candida saopaulonensis from a very Premature Infant with Sepsis.</title>
        <authorList>
            <person name="Ning Y."/>
            <person name="Dai R."/>
            <person name="Xiao M."/>
            <person name="Xu Y."/>
            <person name="Yan Q."/>
            <person name="Zhang L."/>
        </authorList>
    </citation>
    <scope>NUCLEOTIDE SEQUENCE [LARGE SCALE GENOMIC DNA]</scope>
    <source>
        <strain evidence="3 4">19XY460</strain>
    </source>
</reference>
<evidence type="ECO:0000313" key="3">
    <source>
        <dbReference type="EMBL" id="WPK26789.1"/>
    </source>
</evidence>
<evidence type="ECO:0008006" key="5">
    <source>
        <dbReference type="Google" id="ProtNLM"/>
    </source>
</evidence>
<dbReference type="AlphaFoldDB" id="A0AAX4HE24"/>
<dbReference type="EMBL" id="CP138898">
    <property type="protein sequence ID" value="WPK26789.1"/>
    <property type="molecule type" value="Genomic_DNA"/>
</dbReference>
<dbReference type="CDD" id="cd00063">
    <property type="entry name" value="FN3"/>
    <property type="match status" value="1"/>
</dbReference>
<dbReference type="InterPro" id="IPR036116">
    <property type="entry name" value="FN3_sf"/>
</dbReference>
<evidence type="ECO:0000256" key="1">
    <source>
        <dbReference type="SAM" id="Coils"/>
    </source>
</evidence>
<evidence type="ECO:0000256" key="2">
    <source>
        <dbReference type="SAM" id="SignalP"/>
    </source>
</evidence>